<keyword evidence="2 3" id="KW-0807">Transducer</keyword>
<keyword evidence="4" id="KW-1133">Transmembrane helix</keyword>
<dbReference type="InterPro" id="IPR004089">
    <property type="entry name" value="MCPsignal_dom"/>
</dbReference>
<feature type="transmembrane region" description="Helical" evidence="4">
    <location>
        <begin position="138"/>
        <end position="156"/>
    </location>
</feature>
<keyword evidence="4" id="KW-0472">Membrane</keyword>
<name>A0ABS1QRP0_9GAMM</name>
<dbReference type="PANTHER" id="PTHR32089:SF112">
    <property type="entry name" value="LYSOZYME-LIKE PROTEIN-RELATED"/>
    <property type="match status" value="1"/>
</dbReference>
<proteinExistence type="predicted"/>
<accession>A0ABS1QRP0</accession>
<feature type="domain" description="Methyl-accepting transducer" evidence="5">
    <location>
        <begin position="285"/>
        <end position="458"/>
    </location>
</feature>
<evidence type="ECO:0000256" key="1">
    <source>
        <dbReference type="ARBA" id="ARBA00004370"/>
    </source>
</evidence>
<keyword evidence="7" id="KW-1185">Reference proteome</keyword>
<keyword evidence="4" id="KW-0812">Transmembrane</keyword>
<evidence type="ECO:0000313" key="7">
    <source>
        <dbReference type="Proteomes" id="UP000638570"/>
    </source>
</evidence>
<evidence type="ECO:0000259" key="5">
    <source>
        <dbReference type="PROSITE" id="PS50111"/>
    </source>
</evidence>
<evidence type="ECO:0000313" key="6">
    <source>
        <dbReference type="EMBL" id="MBL1377533.1"/>
    </source>
</evidence>
<reference evidence="7" key="1">
    <citation type="submission" date="2021-01" db="EMBL/GenBank/DDBJ databases">
        <title>Genome public.</title>
        <authorList>
            <person name="Liu C."/>
            <person name="Sun Q."/>
        </authorList>
    </citation>
    <scope>NUCLEOTIDE SEQUENCE [LARGE SCALE GENOMIC DNA]</scope>
    <source>
        <strain evidence="7">CGMCC 1.18722</strain>
    </source>
</reference>
<comment type="caution">
    <text evidence="6">The sequence shown here is derived from an EMBL/GenBank/DDBJ whole genome shotgun (WGS) entry which is preliminary data.</text>
</comment>
<dbReference type="PROSITE" id="PS50111">
    <property type="entry name" value="CHEMOTAXIS_TRANSDUC_2"/>
    <property type="match status" value="1"/>
</dbReference>
<dbReference type="Proteomes" id="UP000638570">
    <property type="component" value="Unassembled WGS sequence"/>
</dbReference>
<dbReference type="SUPFAM" id="SSF58104">
    <property type="entry name" value="Methyl-accepting chemotaxis protein (MCP) signaling domain"/>
    <property type="match status" value="1"/>
</dbReference>
<dbReference type="SMART" id="SM00283">
    <property type="entry name" value="MA"/>
    <property type="match status" value="1"/>
</dbReference>
<gene>
    <name evidence="6" type="ORF">JKV55_09350</name>
</gene>
<evidence type="ECO:0000256" key="4">
    <source>
        <dbReference type="SAM" id="Phobius"/>
    </source>
</evidence>
<dbReference type="Gene3D" id="1.20.120.1530">
    <property type="match status" value="1"/>
</dbReference>
<evidence type="ECO:0000256" key="2">
    <source>
        <dbReference type="ARBA" id="ARBA00023224"/>
    </source>
</evidence>
<dbReference type="Pfam" id="PF00015">
    <property type="entry name" value="MCPsignal"/>
    <property type="match status" value="1"/>
</dbReference>
<dbReference type="PANTHER" id="PTHR32089">
    <property type="entry name" value="METHYL-ACCEPTING CHEMOTAXIS PROTEIN MCPB"/>
    <property type="match status" value="1"/>
</dbReference>
<dbReference type="Gene3D" id="1.10.287.950">
    <property type="entry name" value="Methyl-accepting chemotaxis protein"/>
    <property type="match status" value="1"/>
</dbReference>
<protein>
    <recommendedName>
        <fullName evidence="5">Methyl-accepting transducer domain-containing protein</fullName>
    </recommendedName>
</protein>
<feature type="transmembrane region" description="Helical" evidence="4">
    <location>
        <begin position="106"/>
        <end position="132"/>
    </location>
</feature>
<sequence length="575" mass="63905">MAITTGSMPISPRPTIWTAGRTAISRFVAMHRRPPSAPSAPCIDNSKYRSRGWSGRKPRKRLIGGCATISSNGSRVITTGSLACTATPWRWPMSADVRHKRSRAPFFYSQFVIFCLIILGLMLLQLILHHWLPQHFGWFLSASLLLALTLVMLSVGEARKAAMTQQQISQRLQNAASGHIYQRLGDTRNKGEIGQVAWALNDLLDVIETYFKEASACFSHAAEGDFSRQAMTVGLPGDFRQSLGKINDAMAVMSRVQTLTSENRLSAGLHRLNSRHLLQDLNITEQDLGHIDQLMAQVSKLAEHSAASAEDAQGRIREVSDASRQIQQHMQEMSLSARRLEQHRGHINAALAMIREITEQTNLLALNASIEAARAGEHGRGFSVVANEVRALSQRTQATAAGIAEHLAAFEVSMQELGLRQQQSEQQAGQADAAIRHVAEVVMTTNSAASQTRELVEQARWLSLQSLLKVEHLVIKQVVYRLLEDRHEQQARTRLTQLQQQGRFRQWLAEQPAGAQTTRLEQHHRQLELAFTTAIAISNGSHVDEQQLLHQVGQAEQFSAAWLAELAHRRLPAPA</sequence>
<dbReference type="EMBL" id="JAERTZ010000020">
    <property type="protein sequence ID" value="MBL1377533.1"/>
    <property type="molecule type" value="Genomic_DNA"/>
</dbReference>
<organism evidence="6 7">
    <name type="scientific">Zobellella iuensis</name>
    <dbReference type="NCBI Taxonomy" id="2803811"/>
    <lineage>
        <taxon>Bacteria</taxon>
        <taxon>Pseudomonadati</taxon>
        <taxon>Pseudomonadota</taxon>
        <taxon>Gammaproteobacteria</taxon>
        <taxon>Aeromonadales</taxon>
        <taxon>Aeromonadaceae</taxon>
        <taxon>Zobellella</taxon>
    </lineage>
</organism>
<evidence type="ECO:0000256" key="3">
    <source>
        <dbReference type="PROSITE-ProRule" id="PRU00284"/>
    </source>
</evidence>
<comment type="subcellular location">
    <subcellularLocation>
        <location evidence="1">Membrane</location>
    </subcellularLocation>
</comment>